<evidence type="ECO:0000256" key="4">
    <source>
        <dbReference type="SAM" id="MobiDB-lite"/>
    </source>
</evidence>
<evidence type="ECO:0000256" key="2">
    <source>
        <dbReference type="ARBA" id="ARBA00023125"/>
    </source>
</evidence>
<dbReference type="FunFam" id="1.10.10.10:FF:000056">
    <property type="entry name" value="IclR family transcriptional regulator"/>
    <property type="match status" value="1"/>
</dbReference>
<evidence type="ECO:0008006" key="9">
    <source>
        <dbReference type="Google" id="ProtNLM"/>
    </source>
</evidence>
<accession>A0A1X0XSD4</accession>
<dbReference type="SUPFAM" id="SSF55781">
    <property type="entry name" value="GAF domain-like"/>
    <property type="match status" value="1"/>
</dbReference>
<dbReference type="InterPro" id="IPR029016">
    <property type="entry name" value="GAF-like_dom_sf"/>
</dbReference>
<keyword evidence="1" id="KW-0805">Transcription regulation</keyword>
<feature type="domain" description="IclR-ED" evidence="6">
    <location>
        <begin position="96"/>
        <end position="264"/>
    </location>
</feature>
<feature type="domain" description="HTH iclR-type" evidence="5">
    <location>
        <begin position="33"/>
        <end position="95"/>
    </location>
</feature>
<dbReference type="SUPFAM" id="SSF46785">
    <property type="entry name" value="Winged helix' DNA-binding domain"/>
    <property type="match status" value="1"/>
</dbReference>
<dbReference type="Proteomes" id="UP000193136">
    <property type="component" value="Unassembled WGS sequence"/>
</dbReference>
<dbReference type="AlphaFoldDB" id="A0A1X0XSD4"/>
<keyword evidence="2" id="KW-0238">DNA-binding</keyword>
<dbReference type="InterPro" id="IPR005471">
    <property type="entry name" value="Tscrpt_reg_IclR_N"/>
</dbReference>
<dbReference type="GO" id="GO:0003677">
    <property type="term" value="F:DNA binding"/>
    <property type="evidence" value="ECO:0007669"/>
    <property type="project" value="UniProtKB-KW"/>
</dbReference>
<dbReference type="PROSITE" id="PS51078">
    <property type="entry name" value="ICLR_ED"/>
    <property type="match status" value="1"/>
</dbReference>
<dbReference type="PANTHER" id="PTHR30136:SF24">
    <property type="entry name" value="HTH-TYPE TRANSCRIPTIONAL REPRESSOR ALLR"/>
    <property type="match status" value="1"/>
</dbReference>
<dbReference type="Gene3D" id="3.30.450.40">
    <property type="match status" value="1"/>
</dbReference>
<gene>
    <name evidence="7" type="ORF">B5V00_15110</name>
</gene>
<dbReference type="Pfam" id="PF01614">
    <property type="entry name" value="IclR_C"/>
    <property type="match status" value="1"/>
</dbReference>
<evidence type="ECO:0000313" key="8">
    <source>
        <dbReference type="Proteomes" id="UP000193136"/>
    </source>
</evidence>
<evidence type="ECO:0000256" key="1">
    <source>
        <dbReference type="ARBA" id="ARBA00023015"/>
    </source>
</evidence>
<comment type="caution">
    <text evidence="7">The sequence shown here is derived from an EMBL/GenBank/DDBJ whole genome shotgun (WGS) entry which is preliminary data.</text>
</comment>
<name>A0A1X0XSD4_9BACT</name>
<evidence type="ECO:0000256" key="3">
    <source>
        <dbReference type="ARBA" id="ARBA00023163"/>
    </source>
</evidence>
<dbReference type="InterPro" id="IPR050707">
    <property type="entry name" value="HTH_MetabolicPath_Reg"/>
</dbReference>
<dbReference type="PROSITE" id="PS51077">
    <property type="entry name" value="HTH_ICLR"/>
    <property type="match status" value="1"/>
</dbReference>
<dbReference type="Pfam" id="PF09339">
    <property type="entry name" value="HTH_IclR"/>
    <property type="match status" value="1"/>
</dbReference>
<organism evidence="7 8">
    <name type="scientific">Geothermobacter hydrogeniphilus</name>
    <dbReference type="NCBI Taxonomy" id="1969733"/>
    <lineage>
        <taxon>Bacteria</taxon>
        <taxon>Pseudomonadati</taxon>
        <taxon>Thermodesulfobacteriota</taxon>
        <taxon>Desulfuromonadia</taxon>
        <taxon>Desulfuromonadales</taxon>
        <taxon>Geothermobacteraceae</taxon>
        <taxon>Geothermobacter</taxon>
    </lineage>
</organism>
<dbReference type="InterPro" id="IPR014757">
    <property type="entry name" value="Tscrpt_reg_IclR_C"/>
</dbReference>
<dbReference type="GO" id="GO:0003700">
    <property type="term" value="F:DNA-binding transcription factor activity"/>
    <property type="evidence" value="ECO:0007669"/>
    <property type="project" value="TreeGrafter"/>
</dbReference>
<dbReference type="STRING" id="1969733.B5V00_15110"/>
<sequence>MFHRFDDPEGSIGRPAQRKDVQLAARGRDSYSIQSVENALDVLEALCDEEEAVRISRLSQRLGMNKTSVFRLMATFENRGYVEREDNTSKYRLGLSAFEVAQKFLARMGLLRKAKPEMEKLVRDCNETVYLTVRRGSDVLFFDMVDTTHQVKIVSLMGRRYPLTATAAGQIHLAFDDGTAKATNRCTLTEDLARVQVRGWSRDCGVLGDGVASLAVPLFGNGGKLCGGLCMIVPEFRVPQDQLAAGLLPELIETGVVISNKLGHVGHYLNGPKTRQHPPAKSRGKHHI</sequence>
<dbReference type="EMBL" id="NAAD01000027">
    <property type="protein sequence ID" value="ORJ55815.1"/>
    <property type="molecule type" value="Genomic_DNA"/>
</dbReference>
<feature type="compositionally biased region" description="Basic residues" evidence="4">
    <location>
        <begin position="274"/>
        <end position="288"/>
    </location>
</feature>
<dbReference type="InterPro" id="IPR036390">
    <property type="entry name" value="WH_DNA-bd_sf"/>
</dbReference>
<dbReference type="RefSeq" id="WP_085011652.1">
    <property type="nucleotide sequence ID" value="NZ_NAAD01000027.1"/>
</dbReference>
<dbReference type="PANTHER" id="PTHR30136">
    <property type="entry name" value="HELIX-TURN-HELIX TRANSCRIPTIONAL REGULATOR, ICLR FAMILY"/>
    <property type="match status" value="1"/>
</dbReference>
<evidence type="ECO:0000259" key="5">
    <source>
        <dbReference type="PROSITE" id="PS51077"/>
    </source>
</evidence>
<dbReference type="InterPro" id="IPR036388">
    <property type="entry name" value="WH-like_DNA-bd_sf"/>
</dbReference>
<proteinExistence type="predicted"/>
<keyword evidence="3" id="KW-0804">Transcription</keyword>
<dbReference type="GO" id="GO:0045892">
    <property type="term" value="P:negative regulation of DNA-templated transcription"/>
    <property type="evidence" value="ECO:0007669"/>
    <property type="project" value="TreeGrafter"/>
</dbReference>
<evidence type="ECO:0000259" key="6">
    <source>
        <dbReference type="PROSITE" id="PS51078"/>
    </source>
</evidence>
<dbReference type="OrthoDB" id="13103at2"/>
<feature type="region of interest" description="Disordered" evidence="4">
    <location>
        <begin position="268"/>
        <end position="288"/>
    </location>
</feature>
<protein>
    <recommendedName>
        <fullName evidence="9">Transcriptional regulator, IclR family</fullName>
    </recommendedName>
</protein>
<dbReference type="SMART" id="SM00346">
    <property type="entry name" value="HTH_ICLR"/>
    <property type="match status" value="1"/>
</dbReference>
<evidence type="ECO:0000313" key="7">
    <source>
        <dbReference type="EMBL" id="ORJ55815.1"/>
    </source>
</evidence>
<dbReference type="Gene3D" id="1.10.10.10">
    <property type="entry name" value="Winged helix-like DNA-binding domain superfamily/Winged helix DNA-binding domain"/>
    <property type="match status" value="1"/>
</dbReference>
<keyword evidence="8" id="KW-1185">Reference proteome</keyword>
<reference evidence="7 8" key="1">
    <citation type="submission" date="2017-03" db="EMBL/GenBank/DDBJ databases">
        <title>Genome sequence of Geothermobacter sp. EPR-M, Deep-Sea Iron Reducer.</title>
        <authorList>
            <person name="Tully B."/>
            <person name="Savalia P."/>
            <person name="Abuyen K."/>
            <person name="Baughan C."/>
            <person name="Romero E."/>
            <person name="Ronkowski C."/>
            <person name="Torres B."/>
            <person name="Tremblay J."/>
            <person name="Trujillo A."/>
            <person name="Tyler M."/>
            <person name="Perez-Rodriguez I."/>
            <person name="Amend J."/>
        </authorList>
    </citation>
    <scope>NUCLEOTIDE SEQUENCE [LARGE SCALE GENOMIC DNA]</scope>
    <source>
        <strain evidence="7 8">EPR-M</strain>
    </source>
</reference>